<dbReference type="PANTHER" id="PTHR36507">
    <property type="entry name" value="BLL1555 PROTEIN"/>
    <property type="match status" value="1"/>
</dbReference>
<evidence type="ECO:0000256" key="3">
    <source>
        <dbReference type="ARBA" id="ARBA00023008"/>
    </source>
</evidence>
<sequence length="262" mass="28828">MRSKSLGNSIILVSIVVAIILLVGGFFLFAREATGPADNKTNALFNEDPGNTTVPRNQTSKQIKPPHFVDSSPSHNETYAAVPLNIVINFNFDLSEKSSMKIEVNGKDVGEGKTTVDNTKLTLRRKISQTAGDEIYTVKYSACWPDDSCHDGEFRFVVDSKTKSSYTDTRGKSEVQISLKNIAFSPAKVIISKGTKVIWTNDEAVGHYVNTDPHPSHTFYLGQNSKLLNSGDTYSVTFNEIGEYPYHCSVHAATMVGRIVVE</sequence>
<dbReference type="PANTHER" id="PTHR36507:SF1">
    <property type="entry name" value="BLL1555 PROTEIN"/>
    <property type="match status" value="1"/>
</dbReference>
<evidence type="ECO:0000259" key="6">
    <source>
        <dbReference type="Pfam" id="PF00127"/>
    </source>
</evidence>
<dbReference type="GO" id="GO:0046688">
    <property type="term" value="P:response to copper ion"/>
    <property type="evidence" value="ECO:0007669"/>
    <property type="project" value="InterPro"/>
</dbReference>
<keyword evidence="2" id="KW-0732">Signal</keyword>
<feature type="domain" description="CopC" evidence="7">
    <location>
        <begin position="67"/>
        <end position="158"/>
    </location>
</feature>
<proteinExistence type="predicted"/>
<feature type="compositionally biased region" description="Polar residues" evidence="4">
    <location>
        <begin position="40"/>
        <end position="62"/>
    </location>
</feature>
<dbReference type="EMBL" id="LBUZ01000058">
    <property type="protein sequence ID" value="KKQ73628.1"/>
    <property type="molecule type" value="Genomic_DNA"/>
</dbReference>
<gene>
    <name evidence="8" type="ORF">US96_C0058G0003</name>
</gene>
<dbReference type="AlphaFoldDB" id="A0A0G0K1Q7"/>
<evidence type="ECO:0008006" key="10">
    <source>
        <dbReference type="Google" id="ProtNLM"/>
    </source>
</evidence>
<evidence type="ECO:0000256" key="1">
    <source>
        <dbReference type="ARBA" id="ARBA00022723"/>
    </source>
</evidence>
<dbReference type="Gene3D" id="2.60.40.1220">
    <property type="match status" value="1"/>
</dbReference>
<evidence type="ECO:0000256" key="4">
    <source>
        <dbReference type="SAM" id="MobiDB-lite"/>
    </source>
</evidence>
<dbReference type="GO" id="GO:0042597">
    <property type="term" value="C:periplasmic space"/>
    <property type="evidence" value="ECO:0007669"/>
    <property type="project" value="InterPro"/>
</dbReference>
<dbReference type="Gene3D" id="2.60.40.420">
    <property type="entry name" value="Cupredoxins - blue copper proteins"/>
    <property type="match status" value="1"/>
</dbReference>
<dbReference type="SUPFAM" id="SSF49503">
    <property type="entry name" value="Cupredoxins"/>
    <property type="match status" value="1"/>
</dbReference>
<dbReference type="Proteomes" id="UP000034181">
    <property type="component" value="Unassembled WGS sequence"/>
</dbReference>
<protein>
    <recommendedName>
        <fullName evidence="10">Blue (Type 1) copper domain protein</fullName>
    </recommendedName>
</protein>
<dbReference type="InterPro" id="IPR014756">
    <property type="entry name" value="Ig_E-set"/>
</dbReference>
<feature type="region of interest" description="Disordered" evidence="4">
    <location>
        <begin position="40"/>
        <end position="72"/>
    </location>
</feature>
<dbReference type="InterPro" id="IPR000923">
    <property type="entry name" value="BlueCu_1"/>
</dbReference>
<feature type="domain" description="Blue (type 1) copper" evidence="6">
    <location>
        <begin position="175"/>
        <end position="262"/>
    </location>
</feature>
<keyword evidence="1" id="KW-0479">Metal-binding</keyword>
<evidence type="ECO:0000256" key="2">
    <source>
        <dbReference type="ARBA" id="ARBA00022729"/>
    </source>
</evidence>
<dbReference type="Pfam" id="PF00127">
    <property type="entry name" value="Copper-bind"/>
    <property type="match status" value="1"/>
</dbReference>
<dbReference type="Pfam" id="PF04234">
    <property type="entry name" value="CopC"/>
    <property type="match status" value="1"/>
</dbReference>
<keyword evidence="3" id="KW-0186">Copper</keyword>
<dbReference type="InterPro" id="IPR014755">
    <property type="entry name" value="Cu-Rt/internalin_Ig-like"/>
</dbReference>
<reference evidence="8 9" key="1">
    <citation type="journal article" date="2015" name="Nature">
        <title>rRNA introns, odd ribosomes, and small enigmatic genomes across a large radiation of phyla.</title>
        <authorList>
            <person name="Brown C.T."/>
            <person name="Hug L.A."/>
            <person name="Thomas B.C."/>
            <person name="Sharon I."/>
            <person name="Castelle C.J."/>
            <person name="Singh A."/>
            <person name="Wilkins M.J."/>
            <person name="Williams K.H."/>
            <person name="Banfield J.F."/>
        </authorList>
    </citation>
    <scope>NUCLEOTIDE SEQUENCE [LARGE SCALE GENOMIC DNA]</scope>
</reference>
<accession>A0A0G0K1Q7</accession>
<comment type="caution">
    <text evidence="8">The sequence shown here is derived from an EMBL/GenBank/DDBJ whole genome shotgun (WGS) entry which is preliminary data.</text>
</comment>
<evidence type="ECO:0000259" key="7">
    <source>
        <dbReference type="Pfam" id="PF04234"/>
    </source>
</evidence>
<keyword evidence="5" id="KW-0472">Membrane</keyword>
<dbReference type="InterPro" id="IPR052721">
    <property type="entry name" value="ET_Amicyanin"/>
</dbReference>
<dbReference type="GO" id="GO:0005507">
    <property type="term" value="F:copper ion binding"/>
    <property type="evidence" value="ECO:0007669"/>
    <property type="project" value="InterPro"/>
</dbReference>
<keyword evidence="5" id="KW-1133">Transmembrane helix</keyword>
<dbReference type="InterPro" id="IPR008972">
    <property type="entry name" value="Cupredoxin"/>
</dbReference>
<name>A0A0G0K1Q7_9BACT</name>
<evidence type="ECO:0000313" key="9">
    <source>
        <dbReference type="Proteomes" id="UP000034181"/>
    </source>
</evidence>
<evidence type="ECO:0000256" key="5">
    <source>
        <dbReference type="SAM" id="Phobius"/>
    </source>
</evidence>
<feature type="transmembrane region" description="Helical" evidence="5">
    <location>
        <begin position="6"/>
        <end position="30"/>
    </location>
</feature>
<dbReference type="GO" id="GO:0009055">
    <property type="term" value="F:electron transfer activity"/>
    <property type="evidence" value="ECO:0007669"/>
    <property type="project" value="InterPro"/>
</dbReference>
<dbReference type="SUPFAM" id="SSF81296">
    <property type="entry name" value="E set domains"/>
    <property type="match status" value="1"/>
</dbReference>
<keyword evidence="5" id="KW-0812">Transmembrane</keyword>
<evidence type="ECO:0000313" key="8">
    <source>
        <dbReference type="EMBL" id="KKQ73628.1"/>
    </source>
</evidence>
<organism evidence="8 9">
    <name type="scientific">Candidatus Woesebacteria bacterium GW2011_GWB1_38_5b</name>
    <dbReference type="NCBI Taxonomy" id="1618569"/>
    <lineage>
        <taxon>Bacteria</taxon>
        <taxon>Candidatus Woeseibacteriota</taxon>
    </lineage>
</organism>
<dbReference type="InterPro" id="IPR007348">
    <property type="entry name" value="CopC_dom"/>
</dbReference>